<dbReference type="Proteomes" id="UP000016201">
    <property type="component" value="Unassembled WGS sequence"/>
</dbReference>
<accession>R9B4K6</accession>
<evidence type="ECO:0000313" key="3">
    <source>
        <dbReference type="Proteomes" id="UP000016201"/>
    </source>
</evidence>
<organism evidence="2 3">
    <name type="scientific">Acinetobacter tandoii DSM 14970 = CIP 107469</name>
    <dbReference type="NCBI Taxonomy" id="1120927"/>
    <lineage>
        <taxon>Bacteria</taxon>
        <taxon>Pseudomonadati</taxon>
        <taxon>Pseudomonadota</taxon>
        <taxon>Gammaproteobacteria</taxon>
        <taxon>Moraxellales</taxon>
        <taxon>Moraxellaceae</taxon>
        <taxon>Acinetobacter</taxon>
    </lineage>
</organism>
<reference evidence="2 3" key="1">
    <citation type="submission" date="2013-03" db="EMBL/GenBank/DDBJ databases">
        <title>The Genome Sequence of Acinetobacter tandoii CIP 107469.</title>
        <authorList>
            <consortium name="The Broad Institute Genome Sequencing Platform"/>
            <consortium name="The Broad Institute Genome Sequencing Center for Infectious Disease"/>
            <person name="Cerqueira G."/>
            <person name="Feldgarden M."/>
            <person name="Courvalin P."/>
            <person name="Perichon B."/>
            <person name="Grillot-Courvalin C."/>
            <person name="Clermont D."/>
            <person name="Rocha E."/>
            <person name="Yoon E.-J."/>
            <person name="Nemec A."/>
            <person name="Walker B."/>
            <person name="Young S.K."/>
            <person name="Zeng Q."/>
            <person name="Gargeya S."/>
            <person name="Fitzgerald M."/>
            <person name="Haas B."/>
            <person name="Abouelleil A."/>
            <person name="Alvarado L."/>
            <person name="Arachchi H.M."/>
            <person name="Berlin A.M."/>
            <person name="Chapman S.B."/>
            <person name="Dewar J."/>
            <person name="Goldberg J."/>
            <person name="Griggs A."/>
            <person name="Gujja S."/>
            <person name="Hansen M."/>
            <person name="Howarth C."/>
            <person name="Imamovic A."/>
            <person name="Larimer J."/>
            <person name="McCowan C."/>
            <person name="Murphy C."/>
            <person name="Neiman D."/>
            <person name="Pearson M."/>
            <person name="Priest M."/>
            <person name="Roberts A."/>
            <person name="Saif S."/>
            <person name="Shea T."/>
            <person name="Sisk P."/>
            <person name="Sykes S."/>
            <person name="Wortman J."/>
            <person name="Nusbaum C."/>
            <person name="Birren B."/>
        </authorList>
    </citation>
    <scope>NUCLEOTIDE SEQUENCE [LARGE SCALE GENOMIC DNA]</scope>
    <source>
        <strain evidence="2 3">CIP 107469</strain>
    </source>
</reference>
<evidence type="ECO:0000259" key="1">
    <source>
        <dbReference type="Pfam" id="PF11738"/>
    </source>
</evidence>
<dbReference type="InterPro" id="IPR021729">
    <property type="entry name" value="DUF3298"/>
</dbReference>
<gene>
    <name evidence="2" type="ORF">I593_01070</name>
</gene>
<feature type="domain" description="DUF3298" evidence="1">
    <location>
        <begin position="221"/>
        <end position="297"/>
    </location>
</feature>
<dbReference type="InterPro" id="IPR037126">
    <property type="entry name" value="PdaC/RsiV-like_sf"/>
</dbReference>
<sequence>MNKGLSQMTIKKVSWTLSILTVAILMTACQPKKVENEQTETAASSTQAQEQASQLIGDSEKLQLNLPECDDNNCPEMTIERLNSNQPFIDAYIDAEILKKVQQTLSVSPELPTDQASSTAQAAEVAASQAVVQAKTVKQQLEQQLQPYTQAFLKLDQEIKALSSSHKISVMIKPTILNAKGPLVTVVLNSSSYLGGAHGSSSQQYYNFDLEKKKLVKLNEVLAPNQLAALENQAHEAFKTWVIESKLANDVSEYEQAWKFKLSDNYYLSKQGLILQYGEYEIGPYVVGLPRLTIPYEQLQTILKKQYLPEFASEAVASAASEPSK</sequence>
<dbReference type="Gene3D" id="3.30.565.40">
    <property type="entry name" value="Fervidobacterium nodosum Rt17-B1 like"/>
    <property type="match status" value="1"/>
</dbReference>
<evidence type="ECO:0000313" key="2">
    <source>
        <dbReference type="EMBL" id="EOR09362.1"/>
    </source>
</evidence>
<proteinExistence type="predicted"/>
<dbReference type="eggNOG" id="COG4461">
    <property type="taxonomic scope" value="Bacteria"/>
</dbReference>
<dbReference type="PATRIC" id="fig|1120927.3.peg.1027"/>
<dbReference type="PROSITE" id="PS51257">
    <property type="entry name" value="PROKAR_LIPOPROTEIN"/>
    <property type="match status" value="1"/>
</dbReference>
<keyword evidence="3" id="KW-1185">Reference proteome</keyword>
<dbReference type="Gene3D" id="3.90.640.20">
    <property type="entry name" value="Heat-shock cognate protein, ATPase"/>
    <property type="match status" value="1"/>
</dbReference>
<comment type="caution">
    <text evidence="2">The sequence shown here is derived from an EMBL/GenBank/DDBJ whole genome shotgun (WGS) entry which is preliminary data.</text>
</comment>
<dbReference type="EMBL" id="AQFM01000032">
    <property type="protein sequence ID" value="EOR09362.1"/>
    <property type="molecule type" value="Genomic_DNA"/>
</dbReference>
<dbReference type="Pfam" id="PF11738">
    <property type="entry name" value="DUF3298"/>
    <property type="match status" value="1"/>
</dbReference>
<dbReference type="AlphaFoldDB" id="R9B4K6"/>
<name>R9B4K6_9GAMM</name>
<protein>
    <recommendedName>
        <fullName evidence="1">DUF3298 domain-containing protein</fullName>
    </recommendedName>
</protein>